<comment type="caution">
    <text evidence="1">The sequence shown here is derived from an EMBL/GenBank/DDBJ whole genome shotgun (WGS) entry which is preliminary data.</text>
</comment>
<organism evidence="1 2">
    <name type="scientific">Symbiodinium microadriaticum</name>
    <name type="common">Dinoflagellate</name>
    <name type="synonym">Zooxanthella microadriatica</name>
    <dbReference type="NCBI Taxonomy" id="2951"/>
    <lineage>
        <taxon>Eukaryota</taxon>
        <taxon>Sar</taxon>
        <taxon>Alveolata</taxon>
        <taxon>Dinophyceae</taxon>
        <taxon>Suessiales</taxon>
        <taxon>Symbiodiniaceae</taxon>
        <taxon>Symbiodinium</taxon>
    </lineage>
</organism>
<protein>
    <submittedName>
        <fullName evidence="1">Uncharacterized protein</fullName>
    </submittedName>
</protein>
<dbReference type="EMBL" id="LSRX01000303">
    <property type="protein sequence ID" value="OLQ01159.1"/>
    <property type="molecule type" value="Genomic_DNA"/>
</dbReference>
<accession>A0A1Q9E190</accession>
<reference evidence="1 2" key="1">
    <citation type="submission" date="2016-02" db="EMBL/GenBank/DDBJ databases">
        <title>Genome analysis of coral dinoflagellate symbionts highlights evolutionary adaptations to a symbiotic lifestyle.</title>
        <authorList>
            <person name="Aranda M."/>
            <person name="Li Y."/>
            <person name="Liew Y.J."/>
            <person name="Baumgarten S."/>
            <person name="Simakov O."/>
            <person name="Wilson M."/>
            <person name="Piel J."/>
            <person name="Ashoor H."/>
            <person name="Bougouffa S."/>
            <person name="Bajic V.B."/>
            <person name="Ryu T."/>
            <person name="Ravasi T."/>
            <person name="Bayer T."/>
            <person name="Micklem G."/>
            <person name="Kim H."/>
            <person name="Bhak J."/>
            <person name="Lajeunesse T.C."/>
            <person name="Voolstra C.R."/>
        </authorList>
    </citation>
    <scope>NUCLEOTIDE SEQUENCE [LARGE SCALE GENOMIC DNA]</scope>
    <source>
        <strain evidence="1 2">CCMP2467</strain>
    </source>
</reference>
<gene>
    <name evidence="1" type="ORF">AK812_SmicGene16110</name>
</gene>
<keyword evidence="2" id="KW-1185">Reference proteome</keyword>
<proteinExistence type="predicted"/>
<dbReference type="Proteomes" id="UP000186817">
    <property type="component" value="Unassembled WGS sequence"/>
</dbReference>
<dbReference type="AlphaFoldDB" id="A0A1Q9E190"/>
<evidence type="ECO:0000313" key="2">
    <source>
        <dbReference type="Proteomes" id="UP000186817"/>
    </source>
</evidence>
<name>A0A1Q9E190_SYMMI</name>
<sequence length="175" mass="18423">MAGALLASPWKIPTLCTYVLAVLARRFFRAQSSHILCAAGCNCIRVISATGAAGADCEVAQGKTAAEPSSLHYHVAGAPIRPSLLMMLPVFCCLGSRPKPIMLMMPALLCIHAAHERPACAHDASLALYFSVEKNPMALLSVYRVASAMLVALLPCYLQGLFAASPDAHDASLAS</sequence>
<evidence type="ECO:0000313" key="1">
    <source>
        <dbReference type="EMBL" id="OLQ01159.1"/>
    </source>
</evidence>